<evidence type="ECO:0000313" key="3">
    <source>
        <dbReference type="EnsemblPlants" id="TraesCS6A02G376600.1"/>
    </source>
</evidence>
<evidence type="ECO:0000313" key="4">
    <source>
        <dbReference type="Proteomes" id="UP000019116"/>
    </source>
</evidence>
<accession>A0A3B6NWV9</accession>
<keyword evidence="4" id="KW-1185">Reference proteome</keyword>
<reference evidence="3" key="1">
    <citation type="submission" date="2018-08" db="EMBL/GenBank/DDBJ databases">
        <authorList>
            <person name="Rossello M."/>
        </authorList>
    </citation>
    <scope>NUCLEOTIDE SEQUENCE [LARGE SCALE GENOMIC DNA]</scope>
    <source>
        <strain evidence="3">cv. Chinese Spring</strain>
    </source>
</reference>
<protein>
    <submittedName>
        <fullName evidence="3">Uncharacterized protein</fullName>
    </submittedName>
</protein>
<sequence length="130" mass="13414">MASRAFPALVLLVLICGQLVVGGHAQPYIGGTRGGGGSAAGLRPPTSTATHGHSSTIAMGEDKSFMINTLPAHDHPLPVPPSGDRRGLVGQGTHQSDALLNQNTCGYESAVAACHQFIFIVELLHLPCPV</sequence>
<dbReference type="Proteomes" id="UP000019116">
    <property type="component" value="Chromosome 6A"/>
</dbReference>
<dbReference type="AlphaFoldDB" id="A0A3B6NWV9"/>
<evidence type="ECO:0000256" key="1">
    <source>
        <dbReference type="SAM" id="MobiDB-lite"/>
    </source>
</evidence>
<organism evidence="3">
    <name type="scientific">Triticum aestivum</name>
    <name type="common">Wheat</name>
    <dbReference type="NCBI Taxonomy" id="4565"/>
    <lineage>
        <taxon>Eukaryota</taxon>
        <taxon>Viridiplantae</taxon>
        <taxon>Streptophyta</taxon>
        <taxon>Embryophyta</taxon>
        <taxon>Tracheophyta</taxon>
        <taxon>Spermatophyta</taxon>
        <taxon>Magnoliopsida</taxon>
        <taxon>Liliopsida</taxon>
        <taxon>Poales</taxon>
        <taxon>Poaceae</taxon>
        <taxon>BOP clade</taxon>
        <taxon>Pooideae</taxon>
        <taxon>Triticodae</taxon>
        <taxon>Triticeae</taxon>
        <taxon>Triticinae</taxon>
        <taxon>Triticum</taxon>
    </lineage>
</organism>
<feature type="signal peptide" evidence="2">
    <location>
        <begin position="1"/>
        <end position="25"/>
    </location>
</feature>
<dbReference type="EnsemblPlants" id="TraesCS6A02G376600.1">
    <property type="protein sequence ID" value="TraesCS6A02G376600.1"/>
    <property type="gene ID" value="TraesCS6A02G376600"/>
</dbReference>
<reference evidence="3" key="2">
    <citation type="submission" date="2018-10" db="UniProtKB">
        <authorList>
            <consortium name="EnsemblPlants"/>
        </authorList>
    </citation>
    <scope>IDENTIFICATION</scope>
</reference>
<feature type="chain" id="PRO_5043178755" evidence="2">
    <location>
        <begin position="26"/>
        <end position="130"/>
    </location>
</feature>
<dbReference type="Gramene" id="TraesCS6A02G376600.1">
    <property type="protein sequence ID" value="TraesCS6A02G376600.1"/>
    <property type="gene ID" value="TraesCS6A02G376600"/>
</dbReference>
<dbReference type="OMA" id="ACHQFIF"/>
<dbReference type="Gramene" id="TraesCS6A03G0956700.1">
    <property type="protein sequence ID" value="TraesCS6A03G0956700.1.CDS"/>
    <property type="gene ID" value="TraesCS6A03G0956700"/>
</dbReference>
<keyword evidence="2" id="KW-0732">Signal</keyword>
<proteinExistence type="predicted"/>
<feature type="region of interest" description="Disordered" evidence="1">
    <location>
        <begin position="33"/>
        <end position="53"/>
    </location>
</feature>
<name>A0A3B6NWV9_WHEAT</name>
<evidence type="ECO:0000256" key="2">
    <source>
        <dbReference type="SAM" id="SignalP"/>
    </source>
</evidence>